<evidence type="ECO:0000256" key="1">
    <source>
        <dbReference type="ARBA" id="ARBA00004141"/>
    </source>
</evidence>
<dbReference type="GO" id="GO:0005375">
    <property type="term" value="F:copper ion transmembrane transporter activity"/>
    <property type="evidence" value="ECO:0007669"/>
    <property type="project" value="UniProtKB-UniRule"/>
</dbReference>
<dbReference type="PANTHER" id="PTHR12483:SF73">
    <property type="entry name" value="COPPER TRANSPORT PROTEIN CTR3"/>
    <property type="match status" value="1"/>
</dbReference>
<protein>
    <recommendedName>
        <fullName evidence="6">Copper transport protein</fullName>
    </recommendedName>
</protein>
<dbReference type="HOGENOM" id="CLU_079690_0_1_1"/>
<evidence type="ECO:0000256" key="4">
    <source>
        <dbReference type="ARBA" id="ARBA00022989"/>
    </source>
</evidence>
<proteinExistence type="inferred from homology"/>
<dbReference type="EMBL" id="GL385396">
    <property type="protein sequence ID" value="EJT78561.1"/>
    <property type="molecule type" value="Genomic_DNA"/>
</dbReference>
<dbReference type="EnsemblFungi" id="EJT78561">
    <property type="protein sequence ID" value="EJT78561"/>
    <property type="gene ID" value="GGTG_03661"/>
</dbReference>
<reference evidence="8" key="2">
    <citation type="submission" date="2010-07" db="EMBL/GenBank/DDBJ databases">
        <authorList>
            <consortium name="The Broad Institute Genome Sequencing Platform"/>
            <consortium name="Broad Institute Genome Sequencing Center for Infectious Disease"/>
            <person name="Ma L.-J."/>
            <person name="Dead R."/>
            <person name="Young S."/>
            <person name="Zeng Q."/>
            <person name="Koehrsen M."/>
            <person name="Alvarado L."/>
            <person name="Berlin A."/>
            <person name="Chapman S.B."/>
            <person name="Chen Z."/>
            <person name="Freedman E."/>
            <person name="Gellesch M."/>
            <person name="Goldberg J."/>
            <person name="Griggs A."/>
            <person name="Gujja S."/>
            <person name="Heilman E.R."/>
            <person name="Heiman D."/>
            <person name="Hepburn T."/>
            <person name="Howarth C."/>
            <person name="Jen D."/>
            <person name="Larson L."/>
            <person name="Mehta T."/>
            <person name="Neiman D."/>
            <person name="Pearson M."/>
            <person name="Roberts A."/>
            <person name="Saif S."/>
            <person name="Shea T."/>
            <person name="Shenoy N."/>
            <person name="Sisk P."/>
            <person name="Stolte C."/>
            <person name="Sykes S."/>
            <person name="Walk T."/>
            <person name="White J."/>
            <person name="Yandava C."/>
            <person name="Haas B."/>
            <person name="Nusbaum C."/>
            <person name="Birren B."/>
        </authorList>
    </citation>
    <scope>NUCLEOTIDE SEQUENCE</scope>
    <source>
        <strain evidence="8">R3-111a-1</strain>
    </source>
</reference>
<dbReference type="eggNOG" id="KOG3386">
    <property type="taxonomic scope" value="Eukaryota"/>
</dbReference>
<evidence type="ECO:0000256" key="2">
    <source>
        <dbReference type="ARBA" id="ARBA00006921"/>
    </source>
</evidence>
<feature type="transmembrane region" description="Helical" evidence="6">
    <location>
        <begin position="206"/>
        <end position="231"/>
    </location>
</feature>
<organism evidence="8">
    <name type="scientific">Gaeumannomyces tritici (strain R3-111a-1)</name>
    <name type="common">Wheat and barley take-all root rot fungus</name>
    <name type="synonym">Gaeumannomyces graminis var. tritici</name>
    <dbReference type="NCBI Taxonomy" id="644352"/>
    <lineage>
        <taxon>Eukaryota</taxon>
        <taxon>Fungi</taxon>
        <taxon>Dikarya</taxon>
        <taxon>Ascomycota</taxon>
        <taxon>Pezizomycotina</taxon>
        <taxon>Sordariomycetes</taxon>
        <taxon>Sordariomycetidae</taxon>
        <taxon>Magnaporthales</taxon>
        <taxon>Magnaporthaceae</taxon>
        <taxon>Gaeumannomyces</taxon>
    </lineage>
</organism>
<reference evidence="8" key="3">
    <citation type="submission" date="2010-09" db="EMBL/GenBank/DDBJ databases">
        <title>Annotation of Gaeumannomyces graminis var. tritici R3-111a-1.</title>
        <authorList>
            <consortium name="The Broad Institute Genome Sequencing Platform"/>
            <person name="Ma L.-J."/>
            <person name="Dead R."/>
            <person name="Young S.K."/>
            <person name="Zeng Q."/>
            <person name="Gargeya S."/>
            <person name="Fitzgerald M."/>
            <person name="Haas B."/>
            <person name="Abouelleil A."/>
            <person name="Alvarado L."/>
            <person name="Arachchi H.M."/>
            <person name="Berlin A."/>
            <person name="Brown A."/>
            <person name="Chapman S.B."/>
            <person name="Chen Z."/>
            <person name="Dunbar C."/>
            <person name="Freedman E."/>
            <person name="Gearin G."/>
            <person name="Gellesch M."/>
            <person name="Goldberg J."/>
            <person name="Griggs A."/>
            <person name="Gujja S."/>
            <person name="Heiman D."/>
            <person name="Howarth C."/>
            <person name="Larson L."/>
            <person name="Lui A."/>
            <person name="MacDonald P.J.P."/>
            <person name="Mehta T."/>
            <person name="Montmayeur A."/>
            <person name="Murphy C."/>
            <person name="Neiman D."/>
            <person name="Pearson M."/>
            <person name="Priest M."/>
            <person name="Roberts A."/>
            <person name="Saif S."/>
            <person name="Shea T."/>
            <person name="Shenoy N."/>
            <person name="Sisk P."/>
            <person name="Stolte C."/>
            <person name="Sykes S."/>
            <person name="Yandava C."/>
            <person name="Wortman J."/>
            <person name="Nusbaum C."/>
            <person name="Birren B."/>
        </authorList>
    </citation>
    <scope>NUCLEOTIDE SEQUENCE</scope>
    <source>
        <strain evidence="8">R3-111a-1</strain>
    </source>
</reference>
<dbReference type="GeneID" id="20344119"/>
<dbReference type="AlphaFoldDB" id="J3NQV5"/>
<comment type="similarity">
    <text evidence="2 6">Belongs to the copper transporter (Ctr) (TC 1.A.56) family. SLC31A subfamily.</text>
</comment>
<dbReference type="Pfam" id="PF04145">
    <property type="entry name" value="Ctr"/>
    <property type="match status" value="1"/>
</dbReference>
<keyword evidence="6" id="KW-0186">Copper</keyword>
<evidence type="ECO:0000313" key="10">
    <source>
        <dbReference type="Proteomes" id="UP000006039"/>
    </source>
</evidence>
<evidence type="ECO:0000313" key="8">
    <source>
        <dbReference type="EMBL" id="EJT78561.1"/>
    </source>
</evidence>
<name>J3NQV5_GAET3</name>
<keyword evidence="4 6" id="KW-1133">Transmembrane helix</keyword>
<dbReference type="InterPro" id="IPR007274">
    <property type="entry name" value="Cop_transporter"/>
</dbReference>
<dbReference type="VEuPathDB" id="FungiDB:GGTG_03661"/>
<evidence type="ECO:0000256" key="3">
    <source>
        <dbReference type="ARBA" id="ARBA00022692"/>
    </source>
</evidence>
<reference evidence="10" key="1">
    <citation type="submission" date="2010-07" db="EMBL/GenBank/DDBJ databases">
        <title>The genome sequence of Gaeumannomyces graminis var. tritici strain R3-111a-1.</title>
        <authorList>
            <consortium name="The Broad Institute Genome Sequencing Platform"/>
            <person name="Ma L.-J."/>
            <person name="Dead R."/>
            <person name="Young S."/>
            <person name="Zeng Q."/>
            <person name="Koehrsen M."/>
            <person name="Alvarado L."/>
            <person name="Berlin A."/>
            <person name="Chapman S.B."/>
            <person name="Chen Z."/>
            <person name="Freedman E."/>
            <person name="Gellesch M."/>
            <person name="Goldberg J."/>
            <person name="Griggs A."/>
            <person name="Gujja S."/>
            <person name="Heilman E.R."/>
            <person name="Heiman D."/>
            <person name="Hepburn T."/>
            <person name="Howarth C."/>
            <person name="Jen D."/>
            <person name="Larson L."/>
            <person name="Mehta T."/>
            <person name="Neiman D."/>
            <person name="Pearson M."/>
            <person name="Roberts A."/>
            <person name="Saif S."/>
            <person name="Shea T."/>
            <person name="Shenoy N."/>
            <person name="Sisk P."/>
            <person name="Stolte C."/>
            <person name="Sykes S."/>
            <person name="Walk T."/>
            <person name="White J."/>
            <person name="Yandava C."/>
            <person name="Haas B."/>
            <person name="Nusbaum C."/>
            <person name="Birren B."/>
        </authorList>
    </citation>
    <scope>NUCLEOTIDE SEQUENCE [LARGE SCALE GENOMIC DNA]</scope>
    <source>
        <strain evidence="10">R3-111a-1</strain>
    </source>
</reference>
<reference evidence="9" key="5">
    <citation type="submission" date="2018-04" db="UniProtKB">
        <authorList>
            <consortium name="EnsemblFungi"/>
        </authorList>
    </citation>
    <scope>IDENTIFICATION</scope>
    <source>
        <strain evidence="9">R3-111a-1</strain>
    </source>
</reference>
<keyword evidence="5 6" id="KW-0472">Membrane</keyword>
<reference evidence="9" key="4">
    <citation type="journal article" date="2015" name="G3 (Bethesda)">
        <title>Genome sequences of three phytopathogenic species of the Magnaporthaceae family of fungi.</title>
        <authorList>
            <person name="Okagaki L.H."/>
            <person name="Nunes C.C."/>
            <person name="Sailsbery J."/>
            <person name="Clay B."/>
            <person name="Brown D."/>
            <person name="John T."/>
            <person name="Oh Y."/>
            <person name="Young N."/>
            <person name="Fitzgerald M."/>
            <person name="Haas B.J."/>
            <person name="Zeng Q."/>
            <person name="Young S."/>
            <person name="Adiconis X."/>
            <person name="Fan L."/>
            <person name="Levin J.Z."/>
            <person name="Mitchell T.K."/>
            <person name="Okubara P.A."/>
            <person name="Farman M.L."/>
            <person name="Kohn L.M."/>
            <person name="Birren B."/>
            <person name="Ma L.-J."/>
            <person name="Dean R.A."/>
        </authorList>
    </citation>
    <scope>NUCLEOTIDE SEQUENCE</scope>
    <source>
        <strain evidence="9">R3-111a-1</strain>
    </source>
</reference>
<keyword evidence="10" id="KW-1185">Reference proteome</keyword>
<dbReference type="RefSeq" id="XP_009219706.1">
    <property type="nucleotide sequence ID" value="XM_009221442.1"/>
</dbReference>
<dbReference type="OrthoDB" id="161814at2759"/>
<evidence type="ECO:0000313" key="9">
    <source>
        <dbReference type="EnsemblFungi" id="EJT78561"/>
    </source>
</evidence>
<feature type="compositionally biased region" description="Low complexity" evidence="7">
    <location>
        <begin position="1"/>
        <end position="11"/>
    </location>
</feature>
<feature type="transmembrane region" description="Helical" evidence="6">
    <location>
        <begin position="65"/>
        <end position="84"/>
    </location>
</feature>
<evidence type="ECO:0000256" key="7">
    <source>
        <dbReference type="SAM" id="MobiDB-lite"/>
    </source>
</evidence>
<sequence length="260" mass="26950">MNTTTTSGGSSPAPEHTGHVMSNMPGMNGIASHGGSNGCKISMLWNWNTVDVCFISSTWQITSTAMFAGSCVGVVLLTVFLEALRRAVKEYDRFLARRHTAAAAAAAAMSSSPPRVLRFIAVRGAASSASTTAAESKEFLQHDEAVPAFAAASGNGNGNGNGNGGNNNDNKTNCGTAAAPCAAPPFRPTLGQQVVRAGLHTVQFAVAYFLMLLAMYYNGYFIICIFLGAFLGAMTFQWEPIGGGGEGQTSAAKEATVCCG</sequence>
<dbReference type="Proteomes" id="UP000006039">
    <property type="component" value="Unassembled WGS sequence"/>
</dbReference>
<gene>
    <name evidence="9" type="primary">20344119</name>
    <name evidence="8" type="ORF">GGTG_03661</name>
</gene>
<evidence type="ECO:0000256" key="6">
    <source>
        <dbReference type="RuleBase" id="RU367022"/>
    </source>
</evidence>
<keyword evidence="6" id="KW-0813">Transport</keyword>
<dbReference type="STRING" id="644352.J3NQV5"/>
<keyword evidence="3 6" id="KW-0812">Transmembrane</keyword>
<accession>J3NQV5</accession>
<dbReference type="FunCoup" id="J3NQV5">
    <property type="interactions" value="26"/>
</dbReference>
<comment type="subcellular location">
    <subcellularLocation>
        <location evidence="1 6">Membrane</location>
        <topology evidence="1 6">Multi-pass membrane protein</topology>
    </subcellularLocation>
</comment>
<feature type="region of interest" description="Disordered" evidence="7">
    <location>
        <begin position="1"/>
        <end position="27"/>
    </location>
</feature>
<dbReference type="PANTHER" id="PTHR12483">
    <property type="entry name" value="SOLUTE CARRIER FAMILY 31 COPPER TRANSPORTERS"/>
    <property type="match status" value="1"/>
</dbReference>
<keyword evidence="6" id="KW-0187">Copper transport</keyword>
<keyword evidence="6" id="KW-0406">Ion transport</keyword>
<dbReference type="GO" id="GO:0016020">
    <property type="term" value="C:membrane"/>
    <property type="evidence" value="ECO:0007669"/>
    <property type="project" value="UniProtKB-SubCell"/>
</dbReference>
<evidence type="ECO:0000256" key="5">
    <source>
        <dbReference type="ARBA" id="ARBA00023136"/>
    </source>
</evidence>